<dbReference type="SUPFAM" id="SSF51735">
    <property type="entry name" value="NAD(P)-binding Rossmann-fold domains"/>
    <property type="match status" value="1"/>
</dbReference>
<dbReference type="InterPro" id="IPR036291">
    <property type="entry name" value="NAD(P)-bd_dom_sf"/>
</dbReference>
<dbReference type="GO" id="GO:0019748">
    <property type="term" value="P:secondary metabolic process"/>
    <property type="evidence" value="ECO:0007669"/>
    <property type="project" value="TreeGrafter"/>
</dbReference>
<dbReference type="Pfam" id="PF00106">
    <property type="entry name" value="adh_short"/>
    <property type="match status" value="1"/>
</dbReference>
<dbReference type="Gene3D" id="3.40.50.720">
    <property type="entry name" value="NAD(P)-binding Rossmann-like Domain"/>
    <property type="match status" value="1"/>
</dbReference>
<evidence type="ECO:0000313" key="3">
    <source>
        <dbReference type="Proteomes" id="UP001388673"/>
    </source>
</evidence>
<evidence type="ECO:0000313" key="2">
    <source>
        <dbReference type="EMBL" id="KAK8870083.1"/>
    </source>
</evidence>
<evidence type="ECO:0008006" key="4">
    <source>
        <dbReference type="Google" id="ProtNLM"/>
    </source>
</evidence>
<dbReference type="GeneID" id="92177913"/>
<dbReference type="Proteomes" id="UP001388673">
    <property type="component" value="Unassembled WGS sequence"/>
</dbReference>
<dbReference type="GO" id="GO:0016491">
    <property type="term" value="F:oxidoreductase activity"/>
    <property type="evidence" value="ECO:0007669"/>
    <property type="project" value="TreeGrafter"/>
</dbReference>
<comment type="similarity">
    <text evidence="1">Belongs to the short-chain dehydrogenases/reductases (SDR) family.</text>
</comment>
<name>A0AAW0Z7B8_9TREE</name>
<dbReference type="InterPro" id="IPR002347">
    <property type="entry name" value="SDR_fam"/>
</dbReference>
<evidence type="ECO:0000256" key="1">
    <source>
        <dbReference type="ARBA" id="ARBA00006484"/>
    </source>
</evidence>
<keyword evidence="3" id="KW-1185">Reference proteome</keyword>
<proteinExistence type="inferred from homology"/>
<comment type="caution">
    <text evidence="2">The sequence shown here is derived from an EMBL/GenBank/DDBJ whole genome shotgun (WGS) entry which is preliminary data.</text>
</comment>
<reference evidence="2 3" key="1">
    <citation type="journal article" date="2024" name="bioRxiv">
        <title>Comparative genomics of Cryptococcus and Kwoniella reveals pathogenesis evolution and contrasting karyotype dynamics via intercentromeric recombination or chromosome fusion.</title>
        <authorList>
            <person name="Coelho M.A."/>
            <person name="David-Palma M."/>
            <person name="Shea T."/>
            <person name="Bowers K."/>
            <person name="McGinley-Smith S."/>
            <person name="Mohammad A.W."/>
            <person name="Gnirke A."/>
            <person name="Yurkov A.M."/>
            <person name="Nowrousian M."/>
            <person name="Sun S."/>
            <person name="Cuomo C.A."/>
            <person name="Heitman J."/>
        </authorList>
    </citation>
    <scope>NUCLEOTIDE SEQUENCE [LARGE SCALE GENOMIC DNA]</scope>
    <source>
        <strain evidence="2 3">CBS 13917</strain>
    </source>
</reference>
<organism evidence="2 3">
    <name type="scientific">Kwoniella newhampshirensis</name>
    <dbReference type="NCBI Taxonomy" id="1651941"/>
    <lineage>
        <taxon>Eukaryota</taxon>
        <taxon>Fungi</taxon>
        <taxon>Dikarya</taxon>
        <taxon>Basidiomycota</taxon>
        <taxon>Agaricomycotina</taxon>
        <taxon>Tremellomycetes</taxon>
        <taxon>Tremellales</taxon>
        <taxon>Cryptococcaceae</taxon>
        <taxon>Kwoniella</taxon>
    </lineage>
</organism>
<dbReference type="GO" id="GO:0005737">
    <property type="term" value="C:cytoplasm"/>
    <property type="evidence" value="ECO:0007669"/>
    <property type="project" value="TreeGrafter"/>
</dbReference>
<dbReference type="AlphaFoldDB" id="A0AAW0Z7B8"/>
<protein>
    <recommendedName>
        <fullName evidence="4">Short-chain dehydrogenase</fullName>
    </recommendedName>
</protein>
<dbReference type="PANTHER" id="PTHR43544">
    <property type="entry name" value="SHORT-CHAIN DEHYDROGENASE/REDUCTASE"/>
    <property type="match status" value="1"/>
</dbReference>
<dbReference type="EMBL" id="JBCAWK010000001">
    <property type="protein sequence ID" value="KAK8870083.1"/>
    <property type="molecule type" value="Genomic_DNA"/>
</dbReference>
<dbReference type="InterPro" id="IPR051468">
    <property type="entry name" value="Fungal_SecMetab_SDRs"/>
</dbReference>
<dbReference type="PANTHER" id="PTHR43544:SF32">
    <property type="entry name" value="CHAIN DEHYDROGENASE, PUTATIVE (AFU_ORTHOLOGUE AFUA_5G01530)-RELATED"/>
    <property type="match status" value="1"/>
</dbReference>
<dbReference type="KEGG" id="kne:92177913"/>
<sequence length="269" mass="29082">MSTNTIVLVTGANRGIGLGIFQALLTSTKPYTLLLTSRDLARGQEAAKSIESDIKASNGSTVVPMQLDIEDDESIAKLYDEVEKQFGRIDALVNNAGAAFDMAAPRLKWSHRKLWSYTYNLNVISTDALTHKFMPLLLQSSNPHLLFLTSTVASLTESFIEQLPYNTPPTDKGWPKDLGFDIPAYRSSKVALNMMGRHWAKNTKADGVIVHLVDPGLVATEFGGGDPAAKALRGAPPPIVPGQLVRRVVEGELDGDAGKVVGLKGVVDW</sequence>
<dbReference type="PRINTS" id="PR00081">
    <property type="entry name" value="GDHRDH"/>
</dbReference>
<gene>
    <name evidence="2" type="ORF">IAR55_000653</name>
</gene>
<dbReference type="RefSeq" id="XP_066806329.1">
    <property type="nucleotide sequence ID" value="XM_066943787.1"/>
</dbReference>
<accession>A0AAW0Z7B8</accession>